<gene>
    <name evidence="2" type="ORF">S01H1_55829</name>
</gene>
<comment type="caution">
    <text evidence="2">The sequence shown here is derived from an EMBL/GenBank/DDBJ whole genome shotgun (WGS) entry which is preliminary data.</text>
</comment>
<dbReference type="AlphaFoldDB" id="X0V8U8"/>
<accession>X0V8U8</accession>
<evidence type="ECO:0000313" key="2">
    <source>
        <dbReference type="EMBL" id="GAG14595.1"/>
    </source>
</evidence>
<name>X0V8U8_9ZZZZ</name>
<dbReference type="InterPro" id="IPR022016">
    <property type="entry name" value="DUF3597"/>
</dbReference>
<dbReference type="SUPFAM" id="SSF158634">
    <property type="entry name" value="RPA2825-like"/>
    <property type="match status" value="1"/>
</dbReference>
<reference evidence="2" key="1">
    <citation type="journal article" date="2014" name="Front. Microbiol.">
        <title>High frequency of phylogenetically diverse reductive dehalogenase-homologous genes in deep subseafloor sedimentary metagenomes.</title>
        <authorList>
            <person name="Kawai M."/>
            <person name="Futagami T."/>
            <person name="Toyoda A."/>
            <person name="Takaki Y."/>
            <person name="Nishi S."/>
            <person name="Hori S."/>
            <person name="Arai W."/>
            <person name="Tsubouchi T."/>
            <person name="Morono Y."/>
            <person name="Uchiyama I."/>
            <person name="Ito T."/>
            <person name="Fujiyama A."/>
            <person name="Inagaki F."/>
            <person name="Takami H."/>
        </authorList>
    </citation>
    <scope>NUCLEOTIDE SEQUENCE</scope>
    <source>
        <strain evidence="2">Expedition CK06-06</strain>
    </source>
</reference>
<feature type="domain" description="DUF3597" evidence="1">
    <location>
        <begin position="3"/>
        <end position="137"/>
    </location>
</feature>
<organism evidence="2">
    <name type="scientific">marine sediment metagenome</name>
    <dbReference type="NCBI Taxonomy" id="412755"/>
    <lineage>
        <taxon>unclassified sequences</taxon>
        <taxon>metagenomes</taxon>
        <taxon>ecological metagenomes</taxon>
    </lineage>
</organism>
<proteinExistence type="predicted"/>
<dbReference type="Pfam" id="PF12200">
    <property type="entry name" value="DUF3597"/>
    <property type="match status" value="1"/>
</dbReference>
<protein>
    <recommendedName>
        <fullName evidence="1">DUF3597 domain-containing protein</fullName>
    </recommendedName>
</protein>
<sequence length="142" mass="16090">MNLFSKILNKLGFDKPEEEAAPKKKPAVQKSHADYAAERAERLARIRDVRASKEIPLVDVVEKLEKMATEKPVELNWKTSIADLLFLLDLDNSYEARKELAIELECPAEKMGDSAQMNTWLHKTVLEKIAENGGNIPMELLD</sequence>
<evidence type="ECO:0000259" key="1">
    <source>
        <dbReference type="Pfam" id="PF12200"/>
    </source>
</evidence>
<dbReference type="EMBL" id="BARS01036307">
    <property type="protein sequence ID" value="GAG14595.1"/>
    <property type="molecule type" value="Genomic_DNA"/>
</dbReference>